<evidence type="ECO:0000313" key="1">
    <source>
        <dbReference type="EMBL" id="CAG8830114.1"/>
    </source>
</evidence>
<name>A0ABN7WF10_GIGMA</name>
<dbReference type="EMBL" id="CAJVQB010042115">
    <property type="protein sequence ID" value="CAG8830114.1"/>
    <property type="molecule type" value="Genomic_DNA"/>
</dbReference>
<accession>A0ABN7WF10</accession>
<sequence>TLIRMHMNRGYLRPSVARTRIVGALALHLEKTQIMGTQAFISKPRITGV</sequence>
<feature type="non-terminal residue" evidence="1">
    <location>
        <position position="1"/>
    </location>
</feature>
<dbReference type="Proteomes" id="UP000789901">
    <property type="component" value="Unassembled WGS sequence"/>
</dbReference>
<organism evidence="1 2">
    <name type="scientific">Gigaspora margarita</name>
    <dbReference type="NCBI Taxonomy" id="4874"/>
    <lineage>
        <taxon>Eukaryota</taxon>
        <taxon>Fungi</taxon>
        <taxon>Fungi incertae sedis</taxon>
        <taxon>Mucoromycota</taxon>
        <taxon>Glomeromycotina</taxon>
        <taxon>Glomeromycetes</taxon>
        <taxon>Diversisporales</taxon>
        <taxon>Gigasporaceae</taxon>
        <taxon>Gigaspora</taxon>
    </lineage>
</organism>
<reference evidence="1 2" key="1">
    <citation type="submission" date="2021-06" db="EMBL/GenBank/DDBJ databases">
        <authorList>
            <person name="Kallberg Y."/>
            <person name="Tangrot J."/>
            <person name="Rosling A."/>
        </authorList>
    </citation>
    <scope>NUCLEOTIDE SEQUENCE [LARGE SCALE GENOMIC DNA]</scope>
    <source>
        <strain evidence="1 2">120-4 pot B 10/14</strain>
    </source>
</reference>
<proteinExistence type="predicted"/>
<gene>
    <name evidence="1" type="ORF">GMARGA_LOCUS30204</name>
</gene>
<keyword evidence="2" id="KW-1185">Reference proteome</keyword>
<evidence type="ECO:0000313" key="2">
    <source>
        <dbReference type="Proteomes" id="UP000789901"/>
    </source>
</evidence>
<comment type="caution">
    <text evidence="1">The sequence shown here is derived from an EMBL/GenBank/DDBJ whole genome shotgun (WGS) entry which is preliminary data.</text>
</comment>
<protein>
    <submittedName>
        <fullName evidence="1">26173_t:CDS:1</fullName>
    </submittedName>
</protein>